<evidence type="ECO:0000256" key="4">
    <source>
        <dbReference type="ARBA" id="ARBA00023002"/>
    </source>
</evidence>
<dbReference type="InterPro" id="IPR003953">
    <property type="entry name" value="FAD-dep_OxRdtase_2_FAD-bd"/>
</dbReference>
<dbReference type="InterPro" id="IPR036188">
    <property type="entry name" value="FAD/NAD-bd_sf"/>
</dbReference>
<evidence type="ECO:0000256" key="6">
    <source>
        <dbReference type="ARBA" id="ARBA00051951"/>
    </source>
</evidence>
<dbReference type="InterPro" id="IPR027477">
    <property type="entry name" value="Succ_DH/fumarate_Rdtase_cat_sf"/>
</dbReference>
<gene>
    <name evidence="11" type="ORF">BLA60_10490</name>
</gene>
<keyword evidence="5" id="KW-0753">Steroid metabolism</keyword>
<dbReference type="GO" id="GO:0047571">
    <property type="term" value="F:3-oxosteroid 1-dehydrogenase activity"/>
    <property type="evidence" value="ECO:0007669"/>
    <property type="project" value="UniProtKB-EC"/>
</dbReference>
<dbReference type="FunFam" id="3.50.50.60:FF:000208">
    <property type="entry name" value="3-ketosteroid dehydrogenase"/>
    <property type="match status" value="1"/>
</dbReference>
<keyword evidence="2" id="KW-0285">Flavoprotein</keyword>
<dbReference type="PANTHER" id="PTHR43400:SF10">
    <property type="entry name" value="3-OXOSTEROID 1-DEHYDROGENASE"/>
    <property type="match status" value="1"/>
</dbReference>
<comment type="caution">
    <text evidence="11">The sequence shown here is derived from an EMBL/GenBank/DDBJ whole genome shotgun (WGS) entry which is preliminary data.</text>
</comment>
<dbReference type="GO" id="GO:0008202">
    <property type="term" value="P:steroid metabolic process"/>
    <property type="evidence" value="ECO:0007669"/>
    <property type="project" value="UniProtKB-KW"/>
</dbReference>
<keyword evidence="5" id="KW-0443">Lipid metabolism</keyword>
<evidence type="ECO:0000256" key="3">
    <source>
        <dbReference type="ARBA" id="ARBA00022827"/>
    </source>
</evidence>
<evidence type="ECO:0000256" key="9">
    <source>
        <dbReference type="ARBA" id="ARBA00069709"/>
    </source>
</evidence>
<dbReference type="PANTHER" id="PTHR43400">
    <property type="entry name" value="FUMARATE REDUCTASE"/>
    <property type="match status" value="1"/>
</dbReference>
<organism evidence="11 12">
    <name type="scientific">Actinophytocola xinjiangensis</name>
    <dbReference type="NCBI Taxonomy" id="485602"/>
    <lineage>
        <taxon>Bacteria</taxon>
        <taxon>Bacillati</taxon>
        <taxon>Actinomycetota</taxon>
        <taxon>Actinomycetes</taxon>
        <taxon>Pseudonocardiales</taxon>
        <taxon>Pseudonocardiaceae</taxon>
    </lineage>
</organism>
<dbReference type="SUPFAM" id="SSF56425">
    <property type="entry name" value="Succinate dehydrogenase/fumarate reductase flavoprotein, catalytic domain"/>
    <property type="match status" value="1"/>
</dbReference>
<comment type="catalytic activity">
    <reaction evidence="6">
        <text>a 3-oxosteroid + A = a 3-oxo-Delta(1)-steroid + AH2</text>
        <dbReference type="Rhea" id="RHEA:13329"/>
        <dbReference type="ChEBI" id="CHEBI:13193"/>
        <dbReference type="ChEBI" id="CHEBI:17499"/>
        <dbReference type="ChEBI" id="CHEBI:20156"/>
        <dbReference type="ChEBI" id="CHEBI:47788"/>
        <dbReference type="EC" id="1.3.99.4"/>
    </reaction>
</comment>
<dbReference type="EMBL" id="MSIF01000004">
    <property type="protein sequence ID" value="OLF11402.1"/>
    <property type="molecule type" value="Genomic_DNA"/>
</dbReference>
<dbReference type="Gene3D" id="3.50.50.60">
    <property type="entry name" value="FAD/NAD(P)-binding domain"/>
    <property type="match status" value="2"/>
</dbReference>
<evidence type="ECO:0000256" key="5">
    <source>
        <dbReference type="ARBA" id="ARBA00023221"/>
    </source>
</evidence>
<name>A0A7Z1AZ13_9PSEU</name>
<dbReference type="AlphaFoldDB" id="A0A7Z1AZ13"/>
<keyword evidence="12" id="KW-1185">Reference proteome</keyword>
<dbReference type="Pfam" id="PF00890">
    <property type="entry name" value="FAD_binding_2"/>
    <property type="match status" value="1"/>
</dbReference>
<dbReference type="OrthoDB" id="9813348at2"/>
<sequence length="569" mass="59892">MIKTITCSSMRSMDNPERTVDVVVVGAGAAGMTAALAAAHHGLDTVLIEKDTHFGGSAARSGGGLWVPGNAVLDAAGVTDTPADAHAYLAHVAGPDVPGDLRRAFLDAGPEMVAFVLATTPLRLRWVAGYPDYYPEAPGGRPAGRSVEPRPLDARVLGEHLGDLAAPYLRAPAGVALTQTDYRWLNLLARHPRGVLRAGRVAARRAYSLLTGRRLLTMGQALAAGLRAGLAGADVPLRLDTGLTDLVVAGGRVTGVRTTRGTVTARAVVLTTGGFEHNERLRKEHQRPPIGTGWTVGSPANTGDGIEAGLRAGAAVAVMDDAWWGPSIPLPRGPFFCLAERSLPGSLLVNQAGERFVNEAAPYVDAVHAMYDGHTDEVGHIPCWLVADQRYRNRYPFAGLGPRQPFPRRWYDAGVVHRAPTLAGLAGLIGVPADALAGTVDRFNGFAESGVDTDFQRGRSAYDRYYGDPRNRPNPNLGPVDRPPFHAVAIVPGDLGTKGGLRTDAAARVLRLDGSAIPGLYAAGNAAAPVMGRSYAGPGATLGPAMTFGYLAIRDILKRHPEATPGARR</sequence>
<evidence type="ECO:0000313" key="12">
    <source>
        <dbReference type="Proteomes" id="UP000185696"/>
    </source>
</evidence>
<evidence type="ECO:0000313" key="11">
    <source>
        <dbReference type="EMBL" id="OLF11402.1"/>
    </source>
</evidence>
<dbReference type="RefSeq" id="WP_075132637.1">
    <property type="nucleotide sequence ID" value="NZ_MSIF01000004.1"/>
</dbReference>
<dbReference type="PRINTS" id="PR00368">
    <property type="entry name" value="FADPNR"/>
</dbReference>
<dbReference type="EC" id="1.3.99.4" evidence="8"/>
<evidence type="ECO:0000256" key="1">
    <source>
        <dbReference type="ARBA" id="ARBA00001974"/>
    </source>
</evidence>
<evidence type="ECO:0000256" key="7">
    <source>
        <dbReference type="ARBA" id="ARBA00061147"/>
    </source>
</evidence>
<dbReference type="Proteomes" id="UP000185696">
    <property type="component" value="Unassembled WGS sequence"/>
</dbReference>
<proteinExistence type="inferred from homology"/>
<evidence type="ECO:0000256" key="8">
    <source>
        <dbReference type="ARBA" id="ARBA00066536"/>
    </source>
</evidence>
<evidence type="ECO:0000259" key="10">
    <source>
        <dbReference type="Pfam" id="PF00890"/>
    </source>
</evidence>
<comment type="cofactor">
    <cofactor evidence="1">
        <name>FAD</name>
        <dbReference type="ChEBI" id="CHEBI:57692"/>
    </cofactor>
</comment>
<keyword evidence="3" id="KW-0274">FAD</keyword>
<comment type="similarity">
    <text evidence="7">Belongs to the FAD-dependent oxidoreductase 2 family. 3-oxosteroid dehydrogenase subfamily.</text>
</comment>
<dbReference type="NCBIfam" id="NF005882">
    <property type="entry name" value="PRK07843.1"/>
    <property type="match status" value="1"/>
</dbReference>
<evidence type="ECO:0000256" key="2">
    <source>
        <dbReference type="ARBA" id="ARBA00022630"/>
    </source>
</evidence>
<dbReference type="InterPro" id="IPR050315">
    <property type="entry name" value="FAD-oxidoreductase_2"/>
</dbReference>
<accession>A0A7Z1AZ13</accession>
<keyword evidence="4" id="KW-0560">Oxidoreductase</keyword>
<reference evidence="11 12" key="1">
    <citation type="submission" date="2016-12" db="EMBL/GenBank/DDBJ databases">
        <title>The draft genome sequence of Actinophytocola xinjiangensis.</title>
        <authorList>
            <person name="Wang W."/>
            <person name="Yuan L."/>
        </authorList>
    </citation>
    <scope>NUCLEOTIDE SEQUENCE [LARGE SCALE GENOMIC DNA]</scope>
    <source>
        <strain evidence="11 12">CGMCC 4.4663</strain>
    </source>
</reference>
<protein>
    <recommendedName>
        <fullName evidence="9">3-oxosteroid 1-dehydrogenase</fullName>
        <ecNumber evidence="8">1.3.99.4</ecNumber>
    </recommendedName>
</protein>
<dbReference type="SUPFAM" id="SSF51905">
    <property type="entry name" value="FAD/NAD(P)-binding domain"/>
    <property type="match status" value="1"/>
</dbReference>
<feature type="domain" description="FAD-dependent oxidoreductase 2 FAD-binding" evidence="10">
    <location>
        <begin position="21"/>
        <end position="542"/>
    </location>
</feature>